<reference evidence="2 3" key="1">
    <citation type="submission" date="2017-11" db="EMBL/GenBank/DDBJ databases">
        <title>De-novo sequencing of pomegranate (Punica granatum L.) genome.</title>
        <authorList>
            <person name="Akparov Z."/>
            <person name="Amiraslanov A."/>
            <person name="Hajiyeva S."/>
            <person name="Abbasov M."/>
            <person name="Kaur K."/>
            <person name="Hamwieh A."/>
            <person name="Solovyev V."/>
            <person name="Salamov A."/>
            <person name="Braich B."/>
            <person name="Kosarev P."/>
            <person name="Mahmoud A."/>
            <person name="Hajiyev E."/>
            <person name="Babayeva S."/>
            <person name="Izzatullayeva V."/>
            <person name="Mammadov A."/>
            <person name="Mammadov A."/>
            <person name="Sharifova S."/>
            <person name="Ojaghi J."/>
            <person name="Eynullazada K."/>
            <person name="Bayramov B."/>
            <person name="Abdulazimova A."/>
            <person name="Shahmuradov I."/>
        </authorList>
    </citation>
    <scope>NUCLEOTIDE SEQUENCE [LARGE SCALE GENOMIC DNA]</scope>
    <source>
        <strain evidence="3">cv. AG2017</strain>
        <tissue evidence="2">Leaf</tissue>
    </source>
</reference>
<dbReference type="AlphaFoldDB" id="A0A2I0J0Q2"/>
<comment type="caution">
    <text evidence="2">The sequence shown here is derived from an EMBL/GenBank/DDBJ whole genome shotgun (WGS) entry which is preliminary data.</text>
</comment>
<accession>A0A2I0J0Q2</accession>
<organism evidence="2 3">
    <name type="scientific">Punica granatum</name>
    <name type="common">Pomegranate</name>
    <dbReference type="NCBI Taxonomy" id="22663"/>
    <lineage>
        <taxon>Eukaryota</taxon>
        <taxon>Viridiplantae</taxon>
        <taxon>Streptophyta</taxon>
        <taxon>Embryophyta</taxon>
        <taxon>Tracheophyta</taxon>
        <taxon>Spermatophyta</taxon>
        <taxon>Magnoliopsida</taxon>
        <taxon>eudicotyledons</taxon>
        <taxon>Gunneridae</taxon>
        <taxon>Pentapetalae</taxon>
        <taxon>rosids</taxon>
        <taxon>malvids</taxon>
        <taxon>Myrtales</taxon>
        <taxon>Lythraceae</taxon>
        <taxon>Punica</taxon>
    </lineage>
</organism>
<dbReference type="Proteomes" id="UP000233551">
    <property type="component" value="Unassembled WGS sequence"/>
</dbReference>
<sequence>MHLTESNGPTTPKAIKTERTCRTRAATVVLHLPTLHLPCDGRRRPIPSSPPFSAQRFPLGHPAPPVPPPLLATLSSDSASTPPITDRITRLLISLRHSSSPELEVQPH</sequence>
<evidence type="ECO:0000256" key="1">
    <source>
        <dbReference type="SAM" id="MobiDB-lite"/>
    </source>
</evidence>
<name>A0A2I0J0Q2_PUNGR</name>
<keyword evidence="3" id="KW-1185">Reference proteome</keyword>
<feature type="compositionally biased region" description="Pro residues" evidence="1">
    <location>
        <begin position="61"/>
        <end position="70"/>
    </location>
</feature>
<gene>
    <name evidence="2" type="ORF">CRG98_030339</name>
</gene>
<feature type="compositionally biased region" description="Low complexity" evidence="1">
    <location>
        <begin position="71"/>
        <end position="83"/>
    </location>
</feature>
<dbReference type="EMBL" id="PGOL01002255">
    <property type="protein sequence ID" value="PKI49266.1"/>
    <property type="molecule type" value="Genomic_DNA"/>
</dbReference>
<protein>
    <submittedName>
        <fullName evidence="2">Uncharacterized protein</fullName>
    </submittedName>
</protein>
<evidence type="ECO:0000313" key="2">
    <source>
        <dbReference type="EMBL" id="PKI49266.1"/>
    </source>
</evidence>
<evidence type="ECO:0000313" key="3">
    <source>
        <dbReference type="Proteomes" id="UP000233551"/>
    </source>
</evidence>
<proteinExistence type="predicted"/>
<feature type="region of interest" description="Disordered" evidence="1">
    <location>
        <begin position="40"/>
        <end position="83"/>
    </location>
</feature>